<dbReference type="RefSeq" id="WP_101287196.1">
    <property type="nucleotide sequence ID" value="NZ_FOUQ01000011.1"/>
</dbReference>
<organism evidence="3 4">
    <name type="scientific">Pleomorphomonas diazotrophica</name>
    <dbReference type="NCBI Taxonomy" id="1166257"/>
    <lineage>
        <taxon>Bacteria</taxon>
        <taxon>Pseudomonadati</taxon>
        <taxon>Pseudomonadota</taxon>
        <taxon>Alphaproteobacteria</taxon>
        <taxon>Hyphomicrobiales</taxon>
        <taxon>Pleomorphomonadaceae</taxon>
        <taxon>Pleomorphomonas</taxon>
    </lineage>
</organism>
<dbReference type="InterPro" id="IPR005183">
    <property type="entry name" value="DUF305_CopM-like"/>
</dbReference>
<sequence>MQKRAILFAMVLIAPASASFAQEAASGDVAVLPQACRAAMMSADHTMAGPSAAGNGGAEASKAMPGMDMTKPADDAAMGGAQQEALDAVNRMHEPMMAAARIADPDLAFNCGMLVHHQGALDMARIQLKYGKDAWSKTMAEMIINAQTKEITEISAHVEAMTKQ</sequence>
<keyword evidence="1" id="KW-0732">Signal</keyword>
<evidence type="ECO:0000259" key="2">
    <source>
        <dbReference type="Pfam" id="PF03713"/>
    </source>
</evidence>
<dbReference type="EMBL" id="PJNW01000002">
    <property type="protein sequence ID" value="PKR90099.1"/>
    <property type="molecule type" value="Genomic_DNA"/>
</dbReference>
<reference evidence="3 4" key="1">
    <citation type="submission" date="2017-12" db="EMBL/GenBank/DDBJ databases">
        <title>Anaerobic carbon monoxide metabolism by Pleomorphomonas carboxyditropha sp. nov., a new mesophilic hydrogenogenic carboxidotroph.</title>
        <authorList>
            <person name="Esquivel-Elizondo S."/>
            <person name="Krajmalnik-Brown R."/>
        </authorList>
    </citation>
    <scope>NUCLEOTIDE SEQUENCE [LARGE SCALE GENOMIC DNA]</scope>
    <source>
        <strain evidence="3 4">R5-392</strain>
    </source>
</reference>
<feature type="domain" description="DUF305" evidence="2">
    <location>
        <begin position="67"/>
        <end position="155"/>
    </location>
</feature>
<gene>
    <name evidence="3" type="ORF">CXZ10_01535</name>
</gene>
<keyword evidence="4" id="KW-1185">Reference proteome</keyword>
<protein>
    <submittedName>
        <fullName evidence="3">DUF305 domain-containing protein</fullName>
    </submittedName>
</protein>
<accession>A0A1I4VGH1</accession>
<dbReference type="Proteomes" id="UP000233491">
    <property type="component" value="Unassembled WGS sequence"/>
</dbReference>
<dbReference type="AlphaFoldDB" id="A0A1I4VGH1"/>
<feature type="signal peptide" evidence="1">
    <location>
        <begin position="1"/>
        <end position="21"/>
    </location>
</feature>
<dbReference type="OrthoDB" id="517560at2"/>
<dbReference type="InterPro" id="IPR012347">
    <property type="entry name" value="Ferritin-like"/>
</dbReference>
<comment type="caution">
    <text evidence="3">The sequence shown here is derived from an EMBL/GenBank/DDBJ whole genome shotgun (WGS) entry which is preliminary data.</text>
</comment>
<feature type="chain" id="PRO_5015065811" evidence="1">
    <location>
        <begin position="22"/>
        <end position="164"/>
    </location>
</feature>
<dbReference type="Gene3D" id="1.20.1260.10">
    <property type="match status" value="1"/>
</dbReference>
<proteinExistence type="predicted"/>
<evidence type="ECO:0000313" key="4">
    <source>
        <dbReference type="Proteomes" id="UP000233491"/>
    </source>
</evidence>
<dbReference type="Pfam" id="PF03713">
    <property type="entry name" value="DUF305"/>
    <property type="match status" value="1"/>
</dbReference>
<evidence type="ECO:0000256" key="1">
    <source>
        <dbReference type="SAM" id="SignalP"/>
    </source>
</evidence>
<evidence type="ECO:0000313" key="3">
    <source>
        <dbReference type="EMBL" id="PKR90099.1"/>
    </source>
</evidence>
<name>A0A1I4VGH1_9HYPH</name>